<organism evidence="1">
    <name type="scientific">bioreactor metagenome</name>
    <dbReference type="NCBI Taxonomy" id="1076179"/>
    <lineage>
        <taxon>unclassified sequences</taxon>
        <taxon>metagenomes</taxon>
        <taxon>ecological metagenomes</taxon>
    </lineage>
</organism>
<name>A0A644YKZ4_9ZZZZ</name>
<comment type="caution">
    <text evidence="1">The sequence shown here is derived from an EMBL/GenBank/DDBJ whole genome shotgun (WGS) entry which is preliminary data.</text>
</comment>
<accession>A0A644YKZ4</accession>
<evidence type="ECO:0000313" key="1">
    <source>
        <dbReference type="EMBL" id="MPM29255.1"/>
    </source>
</evidence>
<sequence length="366" mass="40604">MENSLLTNQLLTEGGLENLIELSSWKVNDKALEFNFSPPYSLCVNKHLACTVATLYGISELRNGWQQIYAEYVRDRKISTGIPLIPGLKLQCTGIKGDGCIFLTAVELSQLSPPFNSIQYGPDLLEHVSKSGGSKKIFHTEKTPDRAKIGDADAAAQYGFCSSIFGGRQKMRFSKLITISRRKSKSSDEGGILGIDAGEATAFAYTPNDRTGRGTLPFLNIEPREEAEITKDPDFFEFCNALNNLTAIPVVANVKVSYGILPGENSFSYLNGKSRRKFAFAEVVVGGKAWVIIELCLKDGYSLSTLFIQNNGNAKELANYMIGKLLVANGHWTQECFKSGYQYRTLDHHKGRTSRRWAELMCSKMF</sequence>
<reference evidence="1" key="1">
    <citation type="submission" date="2019-08" db="EMBL/GenBank/DDBJ databases">
        <authorList>
            <person name="Kucharzyk K."/>
            <person name="Murdoch R.W."/>
            <person name="Higgins S."/>
            <person name="Loffler F."/>
        </authorList>
    </citation>
    <scope>NUCLEOTIDE SEQUENCE</scope>
</reference>
<dbReference type="AlphaFoldDB" id="A0A644YKZ4"/>
<gene>
    <name evidence="1" type="ORF">SDC9_75795</name>
</gene>
<proteinExistence type="predicted"/>
<dbReference type="EMBL" id="VSSQ01005464">
    <property type="protein sequence ID" value="MPM29255.1"/>
    <property type="molecule type" value="Genomic_DNA"/>
</dbReference>
<evidence type="ECO:0008006" key="2">
    <source>
        <dbReference type="Google" id="ProtNLM"/>
    </source>
</evidence>
<protein>
    <recommendedName>
        <fullName evidence="2">TnsE C-terminal domain-containing protein</fullName>
    </recommendedName>
</protein>